<dbReference type="InterPro" id="IPR001608">
    <property type="entry name" value="Ala_racemase_N"/>
</dbReference>
<reference evidence="6" key="1">
    <citation type="submission" date="2019-05" db="EMBL/GenBank/DDBJ databases">
        <authorList>
            <person name="Piombo E."/>
        </authorList>
    </citation>
    <scope>NUCLEOTIDE SEQUENCE</scope>
    <source>
        <strain evidence="6">C2S</strain>
    </source>
</reference>
<comment type="caution">
    <text evidence="6">The sequence shown here is derived from an EMBL/GenBank/DDBJ whole genome shotgun (WGS) entry which is preliminary data.</text>
</comment>
<dbReference type="Gene3D" id="3.20.20.10">
    <property type="entry name" value="Alanine racemase"/>
    <property type="match status" value="1"/>
</dbReference>
<sequence length="615" mass="65510">MYSPKVGDSLGSLDTPSMIVDLDVMEANIKKLMDRLLPTGRKIRPHLKTSKSAIVAKKLVAAGAKGGCVAKLSEAEAIAAAGFTDLLITCEIVGPAKVKRLVELFRKHREIRIVVDDQRAATTINDALEKSGIEDPISVLIDLDVGLHRTGTQPEGALPLAKHISSLKHMRLVGVQGYEGHLQHLPDFEDRKKQCLESMKILTETAQALKNEGFNIEVVTTGGTGTADFCATVPGVTELQPGSFIFMDTDYRNAIGTYYSHSLSFLATVVSKQGERQVTIDTGLKSLTTDSGLAECKDQRYSYFQLGDEHGALTWEDGTPALDVGDRVEMIPTMTTQAPALTTTFTPAKSCFQYYKYRYTGTELTCLEGGTGAPSACTYMQLGPSGSDANCFPSSLELGSTFYYSPGICPSGFEVACSSTVGGETRATCCPSSFSCQTETGWPWYSTDLCTIAIPRTVEVIVSESVVGGDWKRTTVSGAAANAIGIPIRWHSSDFASTTTEARTSATGSAMETSSSSTRTSSSDSLSDNGGLSTGAKAGIGIGVGVAALAGFAALGWFVLRARRAKKANIAAAAGGEDAKEPQMQPQLHPWELDSHEAMIPAELPSESVSHVRYK</sequence>
<dbReference type="GO" id="GO:0036088">
    <property type="term" value="P:D-serine catabolic process"/>
    <property type="evidence" value="ECO:0007669"/>
    <property type="project" value="TreeGrafter"/>
</dbReference>
<evidence type="ECO:0000313" key="7">
    <source>
        <dbReference type="Proteomes" id="UP000760494"/>
    </source>
</evidence>
<accession>A0A9Q9UDQ0</accession>
<dbReference type="PANTHER" id="PTHR28004:SF2">
    <property type="entry name" value="D-SERINE DEHYDRATASE"/>
    <property type="match status" value="1"/>
</dbReference>
<feature type="domain" description="D-serine dehydratase-like" evidence="5">
    <location>
        <begin position="262"/>
        <end position="342"/>
    </location>
</feature>
<dbReference type="SMART" id="SM01119">
    <property type="entry name" value="D-ser_dehydrat"/>
    <property type="match status" value="1"/>
</dbReference>
<feature type="transmembrane region" description="Helical" evidence="4">
    <location>
        <begin position="538"/>
        <end position="560"/>
    </location>
</feature>
<comment type="similarity">
    <text evidence="1">Belongs to the DSD1 family.</text>
</comment>
<feature type="region of interest" description="Disordered" evidence="3">
    <location>
        <begin position="497"/>
        <end position="529"/>
    </location>
</feature>
<evidence type="ECO:0000256" key="4">
    <source>
        <dbReference type="SAM" id="Phobius"/>
    </source>
</evidence>
<keyword evidence="4" id="KW-1133">Transmembrane helix</keyword>
<evidence type="ECO:0000259" key="5">
    <source>
        <dbReference type="SMART" id="SM01119"/>
    </source>
</evidence>
<dbReference type="GO" id="GO:0008721">
    <property type="term" value="F:D-serine ammonia-lyase activity"/>
    <property type="evidence" value="ECO:0007669"/>
    <property type="project" value="TreeGrafter"/>
</dbReference>
<dbReference type="InterPro" id="IPR042208">
    <property type="entry name" value="D-ser_dehydrat-like_sf"/>
</dbReference>
<dbReference type="InterPro" id="IPR026956">
    <property type="entry name" value="D-ser_dehydrat-like_dom"/>
</dbReference>
<organism evidence="6 7">
    <name type="scientific">Fusarium fujikuroi</name>
    <name type="common">Bakanae and foot rot disease fungus</name>
    <name type="synonym">Gibberella fujikuroi</name>
    <dbReference type="NCBI Taxonomy" id="5127"/>
    <lineage>
        <taxon>Eukaryota</taxon>
        <taxon>Fungi</taxon>
        <taxon>Dikarya</taxon>
        <taxon>Ascomycota</taxon>
        <taxon>Pezizomycotina</taxon>
        <taxon>Sordariomycetes</taxon>
        <taxon>Hypocreomycetidae</taxon>
        <taxon>Hypocreales</taxon>
        <taxon>Nectriaceae</taxon>
        <taxon>Fusarium</taxon>
        <taxon>Fusarium fujikuroi species complex</taxon>
    </lineage>
</organism>
<keyword evidence="2" id="KW-0456">Lyase</keyword>
<keyword evidence="4" id="KW-0812">Transmembrane</keyword>
<evidence type="ECO:0000256" key="1">
    <source>
        <dbReference type="ARBA" id="ARBA00005323"/>
    </source>
</evidence>
<evidence type="ECO:0000313" key="6">
    <source>
        <dbReference type="EMBL" id="VTT77351.1"/>
    </source>
</evidence>
<gene>
    <name evidence="6" type="ORF">C2S_10530</name>
</gene>
<dbReference type="SUPFAM" id="SSF51419">
    <property type="entry name" value="PLP-binding barrel"/>
    <property type="match status" value="1"/>
</dbReference>
<keyword evidence="4" id="KW-0472">Membrane</keyword>
<name>A0A9Q9UDQ0_FUSFU</name>
<evidence type="ECO:0000256" key="2">
    <source>
        <dbReference type="ARBA" id="ARBA00023239"/>
    </source>
</evidence>
<dbReference type="Gene3D" id="2.40.37.20">
    <property type="entry name" value="D-serine dehydratase-like domain"/>
    <property type="match status" value="1"/>
</dbReference>
<dbReference type="CDD" id="cd06819">
    <property type="entry name" value="PLPDE_III_LS_D-TA"/>
    <property type="match status" value="1"/>
</dbReference>
<dbReference type="AlphaFoldDB" id="A0A9Q9UDQ0"/>
<dbReference type="InterPro" id="IPR051466">
    <property type="entry name" value="D-amino_acid_metab_enzyme"/>
</dbReference>
<dbReference type="InterPro" id="IPR029066">
    <property type="entry name" value="PLP-binding_barrel"/>
</dbReference>
<protein>
    <recommendedName>
        <fullName evidence="5">D-serine dehydratase-like domain-containing protein</fullName>
    </recommendedName>
</protein>
<proteinExistence type="inferred from homology"/>
<dbReference type="PANTHER" id="PTHR28004">
    <property type="entry name" value="ZGC:162816-RELATED"/>
    <property type="match status" value="1"/>
</dbReference>
<dbReference type="EMBL" id="CABFJX010000386">
    <property type="protein sequence ID" value="VTT77351.1"/>
    <property type="molecule type" value="Genomic_DNA"/>
</dbReference>
<dbReference type="Proteomes" id="UP000760494">
    <property type="component" value="Unassembled WGS sequence"/>
</dbReference>
<dbReference type="Pfam" id="PF01168">
    <property type="entry name" value="Ala_racemase_N"/>
    <property type="match status" value="1"/>
</dbReference>
<dbReference type="Pfam" id="PF14031">
    <property type="entry name" value="D-ser_dehydrat"/>
    <property type="match status" value="1"/>
</dbReference>
<evidence type="ECO:0000256" key="3">
    <source>
        <dbReference type="SAM" id="MobiDB-lite"/>
    </source>
</evidence>